<protein>
    <recommendedName>
        <fullName evidence="3">Tetratricopeptide repeat protein</fullName>
    </recommendedName>
</protein>
<dbReference type="EMBL" id="JAGQHR010000833">
    <property type="protein sequence ID" value="MCA9729765.1"/>
    <property type="molecule type" value="Genomic_DNA"/>
</dbReference>
<evidence type="ECO:0000313" key="2">
    <source>
        <dbReference type="Proteomes" id="UP000697710"/>
    </source>
</evidence>
<evidence type="ECO:0000313" key="1">
    <source>
        <dbReference type="EMBL" id="MCA9729765.1"/>
    </source>
</evidence>
<evidence type="ECO:0008006" key="3">
    <source>
        <dbReference type="Google" id="ProtNLM"/>
    </source>
</evidence>
<dbReference type="Proteomes" id="UP000697710">
    <property type="component" value="Unassembled WGS sequence"/>
</dbReference>
<accession>A0A956M1X9</accession>
<reference evidence="1" key="1">
    <citation type="submission" date="2020-04" db="EMBL/GenBank/DDBJ databases">
        <authorList>
            <person name="Zhang T."/>
        </authorList>
    </citation>
    <scope>NUCLEOTIDE SEQUENCE</scope>
    <source>
        <strain evidence="1">HKST-UBA01</strain>
    </source>
</reference>
<comment type="caution">
    <text evidence="1">The sequence shown here is derived from an EMBL/GenBank/DDBJ whole genome shotgun (WGS) entry which is preliminary data.</text>
</comment>
<proteinExistence type="predicted"/>
<feature type="non-terminal residue" evidence="1">
    <location>
        <position position="154"/>
    </location>
</feature>
<sequence length="154" mass="16413">MSFGRCPTAARSREAGGVLGTVRMRRLTGVFAAGLLASCFQSALAQTSGTRNVAPPLSGQAGSDDWKRARSLVHAAEAKPEMEALAHRDRDPRTAARAAYWLGLYYYGSGEPVNALSYFEMAAATNDPEIARPARIWSDQCRQLAGSAVPAEGP</sequence>
<name>A0A956M1X9_UNCEI</name>
<reference evidence="1" key="2">
    <citation type="journal article" date="2021" name="Microbiome">
        <title>Successional dynamics and alternative stable states in a saline activated sludge microbial community over 9 years.</title>
        <authorList>
            <person name="Wang Y."/>
            <person name="Ye J."/>
            <person name="Ju F."/>
            <person name="Liu L."/>
            <person name="Boyd J.A."/>
            <person name="Deng Y."/>
            <person name="Parks D.H."/>
            <person name="Jiang X."/>
            <person name="Yin X."/>
            <person name="Woodcroft B.J."/>
            <person name="Tyson G.W."/>
            <person name="Hugenholtz P."/>
            <person name="Polz M.F."/>
            <person name="Zhang T."/>
        </authorList>
    </citation>
    <scope>NUCLEOTIDE SEQUENCE</scope>
    <source>
        <strain evidence="1">HKST-UBA01</strain>
    </source>
</reference>
<organism evidence="1 2">
    <name type="scientific">Eiseniibacteriota bacterium</name>
    <dbReference type="NCBI Taxonomy" id="2212470"/>
    <lineage>
        <taxon>Bacteria</taxon>
        <taxon>Candidatus Eiseniibacteriota</taxon>
    </lineage>
</organism>
<dbReference type="AlphaFoldDB" id="A0A956M1X9"/>
<gene>
    <name evidence="1" type="ORF">KC729_18930</name>
</gene>